<dbReference type="InterPro" id="IPR036155">
    <property type="entry name" value="Crypto/Photolyase_N_sf"/>
</dbReference>
<dbReference type="GO" id="GO:0009416">
    <property type="term" value="P:response to light stimulus"/>
    <property type="evidence" value="ECO:0007669"/>
    <property type="project" value="TreeGrafter"/>
</dbReference>
<dbReference type="PROSITE" id="PS00394">
    <property type="entry name" value="DNA_PHOTOLYASES_1_1"/>
    <property type="match status" value="1"/>
</dbReference>
<dbReference type="Gene3D" id="1.10.579.10">
    <property type="entry name" value="DNA Cyclobutane Dipyrimidine Photolyase, subunit A, domain 3"/>
    <property type="match status" value="1"/>
</dbReference>
<proteinExistence type="inferred from homology"/>
<dbReference type="SUPFAM" id="SSF48173">
    <property type="entry name" value="Cryptochrome/photolyase FAD-binding domain"/>
    <property type="match status" value="1"/>
</dbReference>
<evidence type="ECO:0000256" key="4">
    <source>
        <dbReference type="ARBA" id="ARBA00022827"/>
    </source>
</evidence>
<gene>
    <name evidence="9" type="ORF">SAMN05216361_1973</name>
</gene>
<evidence type="ECO:0000313" key="9">
    <source>
        <dbReference type="EMBL" id="SHG36424.1"/>
    </source>
</evidence>
<dbReference type="InterPro" id="IPR036134">
    <property type="entry name" value="Crypto/Photolyase_FAD-like_sf"/>
</dbReference>
<dbReference type="PANTHER" id="PTHR11455:SF9">
    <property type="entry name" value="CRYPTOCHROME CIRCADIAN CLOCK 5 ISOFORM X1"/>
    <property type="match status" value="1"/>
</dbReference>
<keyword evidence="10" id="KW-1185">Reference proteome</keyword>
<dbReference type="OrthoDB" id="9772484at2"/>
<comment type="cofactor">
    <cofactor evidence="6">
        <name>FAD</name>
        <dbReference type="ChEBI" id="CHEBI:57692"/>
    </cofactor>
    <text evidence="6">Binds 1 FAD per subunit.</text>
</comment>
<dbReference type="GO" id="GO:0003904">
    <property type="term" value="F:deoxyribodipyrimidine photo-lyase activity"/>
    <property type="evidence" value="ECO:0007669"/>
    <property type="project" value="TreeGrafter"/>
</dbReference>
<evidence type="ECO:0000313" key="10">
    <source>
        <dbReference type="Proteomes" id="UP000184520"/>
    </source>
</evidence>
<protein>
    <submittedName>
        <fullName evidence="9">Deoxyribodipyrimidine photo-lyase</fullName>
    </submittedName>
</protein>
<dbReference type="InterPro" id="IPR018394">
    <property type="entry name" value="DNA_photolyase_1_CS_C"/>
</dbReference>
<dbReference type="GO" id="GO:0006950">
    <property type="term" value="P:response to stress"/>
    <property type="evidence" value="ECO:0007669"/>
    <property type="project" value="UniProtKB-ARBA"/>
</dbReference>
<feature type="binding site" evidence="6">
    <location>
        <position position="218"/>
    </location>
    <ligand>
        <name>FAD</name>
        <dbReference type="ChEBI" id="CHEBI:57692"/>
    </ligand>
</feature>
<dbReference type="Pfam" id="PF00875">
    <property type="entry name" value="DNA_photolyase"/>
    <property type="match status" value="1"/>
</dbReference>
<evidence type="ECO:0000256" key="2">
    <source>
        <dbReference type="ARBA" id="ARBA00005862"/>
    </source>
</evidence>
<dbReference type="Pfam" id="PF03441">
    <property type="entry name" value="FAD_binding_7"/>
    <property type="match status" value="1"/>
</dbReference>
<dbReference type="InterPro" id="IPR006050">
    <property type="entry name" value="DNA_photolyase_N"/>
</dbReference>
<comment type="cofactor">
    <cofactor evidence="1">
        <name>(6R)-5,10-methylene-5,6,7,8-tetrahydrofolate</name>
        <dbReference type="ChEBI" id="CHEBI:15636"/>
    </cofactor>
</comment>
<dbReference type="PROSITE" id="PS51645">
    <property type="entry name" value="PHR_CRY_ALPHA_BETA"/>
    <property type="match status" value="1"/>
</dbReference>
<comment type="similarity">
    <text evidence="7">Belongs to the DNA photolyase family.</text>
</comment>
<dbReference type="EMBL" id="FQWD01000003">
    <property type="protein sequence ID" value="SHG36424.1"/>
    <property type="molecule type" value="Genomic_DNA"/>
</dbReference>
<dbReference type="Gene3D" id="3.40.50.620">
    <property type="entry name" value="HUPs"/>
    <property type="match status" value="1"/>
</dbReference>
<dbReference type="RefSeq" id="WP_073321713.1">
    <property type="nucleotide sequence ID" value="NZ_FQWD01000003.1"/>
</dbReference>
<evidence type="ECO:0000256" key="1">
    <source>
        <dbReference type="ARBA" id="ARBA00001932"/>
    </source>
</evidence>
<comment type="similarity">
    <text evidence="2">Belongs to the DNA photolyase class-1 family.</text>
</comment>
<dbReference type="AlphaFoldDB" id="A0A1M5J769"/>
<organism evidence="9 10">
    <name type="scientific">Marisediminitalea aggregata</name>
    <dbReference type="NCBI Taxonomy" id="634436"/>
    <lineage>
        <taxon>Bacteria</taxon>
        <taxon>Pseudomonadati</taxon>
        <taxon>Pseudomonadota</taxon>
        <taxon>Gammaproteobacteria</taxon>
        <taxon>Alteromonadales</taxon>
        <taxon>Alteromonadaceae</taxon>
        <taxon>Marisediminitalea</taxon>
    </lineage>
</organism>
<feature type="binding site" evidence="6">
    <location>
        <position position="267"/>
    </location>
    <ligand>
        <name>FAD</name>
        <dbReference type="ChEBI" id="CHEBI:57692"/>
    </ligand>
</feature>
<keyword evidence="5 7" id="KW-0157">Chromophore</keyword>
<dbReference type="PRINTS" id="PR00147">
    <property type="entry name" value="DNAPHOTLYASE"/>
</dbReference>
<sequence>MTSRDNQSISVVWFKRDLRLQDHHALHAAWESNNPVLPVYLFEPAIMADSHYSNRHWRFVWQSLLDMEQQLRPLNASFHVSYDDALPFFKRLHQHYQRITLYSYEEVGLACTFERDKQLKAWCKSVGVEWKEFPYAGVIRGLTHRKQWLANWRKQMCSAPVSTPIHKINWETNKTLVTRVPATISAELHRPDEHMQLGGETQAHQTLVSFIDDRHRSYHTQISSPLKSMRSCSRLSPYLAWGNLSVRQVYQAITAVKSPLPRSLQAFISRLHWHCHFIQKFESECEQEFRPVNAAYQRFPYRADEQATQQFKAWCEGNTGIPMVDACMRSVIKTGYLNFRMRAMLVSFLTHYLLIDWRRGALHLAQQFLDFEPGIHYPQFQMQAGVTGTNTLRVYNPVKQAQDNDPSGEFIRKWVPEIAHLDIEDLFAPWQIPPLTQLTLDSPLPPRYVNPVAIPEDIIPPHRDLLWKWRERDDVRKEARRVLHRHSNPG</sequence>
<evidence type="ECO:0000256" key="7">
    <source>
        <dbReference type="RuleBase" id="RU004182"/>
    </source>
</evidence>
<evidence type="ECO:0000259" key="8">
    <source>
        <dbReference type="PROSITE" id="PS51645"/>
    </source>
</evidence>
<name>A0A1M5J769_9ALTE</name>
<dbReference type="SUPFAM" id="SSF52425">
    <property type="entry name" value="Cryptochrome/photolyase, N-terminal domain"/>
    <property type="match status" value="1"/>
</dbReference>
<dbReference type="InterPro" id="IPR005101">
    <property type="entry name" value="Cryptochr/Photolyase_FAD-bd"/>
</dbReference>
<reference evidence="10" key="1">
    <citation type="submission" date="2016-11" db="EMBL/GenBank/DDBJ databases">
        <authorList>
            <person name="Varghese N."/>
            <person name="Submissions S."/>
        </authorList>
    </citation>
    <scope>NUCLEOTIDE SEQUENCE [LARGE SCALE GENOMIC DNA]</scope>
    <source>
        <strain evidence="10">CGMCC 1.8995</strain>
    </source>
</reference>
<dbReference type="Gene3D" id="1.25.40.80">
    <property type="match status" value="1"/>
</dbReference>
<dbReference type="InterPro" id="IPR014729">
    <property type="entry name" value="Rossmann-like_a/b/a_fold"/>
</dbReference>
<evidence type="ECO:0000256" key="6">
    <source>
        <dbReference type="PIRSR" id="PIRSR602081-1"/>
    </source>
</evidence>
<feature type="domain" description="Photolyase/cryptochrome alpha/beta" evidence="8">
    <location>
        <begin position="8"/>
        <end position="138"/>
    </location>
</feature>
<dbReference type="STRING" id="634436.SAMN05216361_1973"/>
<dbReference type="InterPro" id="IPR002081">
    <property type="entry name" value="Cryptochrome/DNA_photolyase_1"/>
</dbReference>
<keyword evidence="9" id="KW-0456">Lyase</keyword>
<dbReference type="GO" id="GO:0071949">
    <property type="term" value="F:FAD binding"/>
    <property type="evidence" value="ECO:0007669"/>
    <property type="project" value="TreeGrafter"/>
</dbReference>
<evidence type="ECO:0000256" key="3">
    <source>
        <dbReference type="ARBA" id="ARBA00022630"/>
    </source>
</evidence>
<dbReference type="GO" id="GO:0003677">
    <property type="term" value="F:DNA binding"/>
    <property type="evidence" value="ECO:0007669"/>
    <property type="project" value="TreeGrafter"/>
</dbReference>
<dbReference type="GO" id="GO:0006139">
    <property type="term" value="P:nucleobase-containing compound metabolic process"/>
    <property type="evidence" value="ECO:0007669"/>
    <property type="project" value="UniProtKB-ARBA"/>
</dbReference>
<dbReference type="Proteomes" id="UP000184520">
    <property type="component" value="Unassembled WGS sequence"/>
</dbReference>
<keyword evidence="3 6" id="KW-0285">Flavoprotein</keyword>
<keyword evidence="4 6" id="KW-0274">FAD</keyword>
<accession>A0A1M5J769</accession>
<evidence type="ECO:0000256" key="5">
    <source>
        <dbReference type="ARBA" id="ARBA00022991"/>
    </source>
</evidence>
<dbReference type="PANTHER" id="PTHR11455">
    <property type="entry name" value="CRYPTOCHROME"/>
    <property type="match status" value="1"/>
</dbReference>